<feature type="domain" description="Methylated-DNA-[protein]-cysteine S-methyltransferase DNA binding" evidence="2">
    <location>
        <begin position="4"/>
        <end position="84"/>
    </location>
</feature>
<dbReference type="RefSeq" id="WP_308787142.1">
    <property type="nucleotide sequence ID" value="NZ_JAUSWB010000004.1"/>
</dbReference>
<dbReference type="InterPro" id="IPR036388">
    <property type="entry name" value="WH-like_DNA-bd_sf"/>
</dbReference>
<dbReference type="SUPFAM" id="SSF46767">
    <property type="entry name" value="Methylated DNA-protein cysteine methyltransferase, C-terminal domain"/>
    <property type="match status" value="1"/>
</dbReference>
<name>A0ABU0GUI0_9BACL</name>
<dbReference type="InterPro" id="IPR014048">
    <property type="entry name" value="MethylDNA_cys_MeTrfase_DNA-bd"/>
</dbReference>
<evidence type="ECO:0000259" key="2">
    <source>
        <dbReference type="Pfam" id="PF01035"/>
    </source>
</evidence>
<dbReference type="PANTHER" id="PTHR42942:SF1">
    <property type="entry name" value="ALKYLTRANSFERASE-LIKE PROTEIN 1"/>
    <property type="match status" value="1"/>
</dbReference>
<proteinExistence type="predicted"/>
<dbReference type="Proteomes" id="UP001241988">
    <property type="component" value="Unassembled WGS sequence"/>
</dbReference>
<organism evidence="3 4">
    <name type="scientific">Planomicrobium stackebrandtii</name>
    <dbReference type="NCBI Taxonomy" id="253160"/>
    <lineage>
        <taxon>Bacteria</taxon>
        <taxon>Bacillati</taxon>
        <taxon>Bacillota</taxon>
        <taxon>Bacilli</taxon>
        <taxon>Bacillales</taxon>
        <taxon>Caryophanaceae</taxon>
        <taxon>Planomicrobium</taxon>
    </lineage>
</organism>
<dbReference type="PANTHER" id="PTHR42942">
    <property type="entry name" value="6-O-METHYLGUANINE DNA METHYLTRANSFERASE"/>
    <property type="match status" value="1"/>
</dbReference>
<dbReference type="InterPro" id="IPR036217">
    <property type="entry name" value="MethylDNA_cys_MeTrfase_DNAb"/>
</dbReference>
<comment type="caution">
    <text evidence="3">The sequence shown here is derived from an EMBL/GenBank/DDBJ whole genome shotgun (WGS) entry which is preliminary data.</text>
</comment>
<keyword evidence="4" id="KW-1185">Reference proteome</keyword>
<dbReference type="EMBL" id="JAUSWB010000004">
    <property type="protein sequence ID" value="MDQ0429000.1"/>
    <property type="molecule type" value="Genomic_DNA"/>
</dbReference>
<protein>
    <submittedName>
        <fullName evidence="3">Methylated-DNA-protein-cysteine methyltransferase-like protein</fullName>
    </submittedName>
</protein>
<evidence type="ECO:0000313" key="3">
    <source>
        <dbReference type="EMBL" id="MDQ0429000.1"/>
    </source>
</evidence>
<gene>
    <name evidence="3" type="ORF">QOZ98_001827</name>
</gene>
<evidence type="ECO:0000256" key="1">
    <source>
        <dbReference type="ARBA" id="ARBA00022763"/>
    </source>
</evidence>
<accession>A0ABU0GUI0</accession>
<keyword evidence="1" id="KW-0227">DNA damage</keyword>
<dbReference type="Pfam" id="PF01035">
    <property type="entry name" value="DNA_binding_1"/>
    <property type="match status" value="1"/>
</dbReference>
<evidence type="ECO:0000313" key="4">
    <source>
        <dbReference type="Proteomes" id="UP001241988"/>
    </source>
</evidence>
<reference evidence="3 4" key="1">
    <citation type="submission" date="2023-07" db="EMBL/GenBank/DDBJ databases">
        <title>Genomic Encyclopedia of Type Strains, Phase IV (KMG-IV): sequencing the most valuable type-strain genomes for metagenomic binning, comparative biology and taxonomic classification.</title>
        <authorList>
            <person name="Goeker M."/>
        </authorList>
    </citation>
    <scope>NUCLEOTIDE SEQUENCE [LARGE SCALE GENOMIC DNA]</scope>
    <source>
        <strain evidence="3 4">DSM 16419</strain>
    </source>
</reference>
<dbReference type="Gene3D" id="1.10.10.10">
    <property type="entry name" value="Winged helix-like DNA-binding domain superfamily/Winged helix DNA-binding domain"/>
    <property type="match status" value="1"/>
</dbReference>
<dbReference type="InterPro" id="IPR052520">
    <property type="entry name" value="ATL_DNA_repair"/>
</dbReference>
<dbReference type="CDD" id="cd06445">
    <property type="entry name" value="ATase"/>
    <property type="match status" value="1"/>
</dbReference>
<sequence>MQTFTEKALDVMKRIPSGKIMTYGQVAAAAGSPRAARQVTRILHSMSAKYNLPWHRVVNAQGQIVLRDEESRLFQKTSLQREGVEVDVDGQIDLSRFRFDPGTDEENGN</sequence>